<protein>
    <submittedName>
        <fullName evidence="2">Uncharacterized protein</fullName>
    </submittedName>
</protein>
<reference evidence="2" key="1">
    <citation type="journal article" date="2023" name="Plant J.">
        <title>Genome sequences and population genomics provide insights into the demographic history, inbreeding, and mutation load of two 'living fossil' tree species of Dipteronia.</title>
        <authorList>
            <person name="Feng Y."/>
            <person name="Comes H.P."/>
            <person name="Chen J."/>
            <person name="Zhu S."/>
            <person name="Lu R."/>
            <person name="Zhang X."/>
            <person name="Li P."/>
            <person name="Qiu J."/>
            <person name="Olsen K.M."/>
            <person name="Qiu Y."/>
        </authorList>
    </citation>
    <scope>NUCLEOTIDE SEQUENCE</scope>
    <source>
        <strain evidence="2">NBL</strain>
    </source>
</reference>
<evidence type="ECO:0000256" key="1">
    <source>
        <dbReference type="SAM" id="MobiDB-lite"/>
    </source>
</evidence>
<accession>A0AAE0DK57</accession>
<dbReference type="EMBL" id="JANJYJ010000672">
    <property type="protein sequence ID" value="KAK3172225.1"/>
    <property type="molecule type" value="Genomic_DNA"/>
</dbReference>
<organism evidence="2 3">
    <name type="scientific">Dipteronia sinensis</name>
    <dbReference type="NCBI Taxonomy" id="43782"/>
    <lineage>
        <taxon>Eukaryota</taxon>
        <taxon>Viridiplantae</taxon>
        <taxon>Streptophyta</taxon>
        <taxon>Embryophyta</taxon>
        <taxon>Tracheophyta</taxon>
        <taxon>Spermatophyta</taxon>
        <taxon>Magnoliopsida</taxon>
        <taxon>eudicotyledons</taxon>
        <taxon>Gunneridae</taxon>
        <taxon>Pentapetalae</taxon>
        <taxon>rosids</taxon>
        <taxon>malvids</taxon>
        <taxon>Sapindales</taxon>
        <taxon>Sapindaceae</taxon>
        <taxon>Hippocastanoideae</taxon>
        <taxon>Acereae</taxon>
        <taxon>Dipteronia</taxon>
    </lineage>
</organism>
<dbReference type="AlphaFoldDB" id="A0AAE0DK57"/>
<evidence type="ECO:0000313" key="3">
    <source>
        <dbReference type="Proteomes" id="UP001281410"/>
    </source>
</evidence>
<keyword evidence="3" id="KW-1185">Reference proteome</keyword>
<name>A0AAE0DK57_9ROSI</name>
<evidence type="ECO:0000313" key="2">
    <source>
        <dbReference type="EMBL" id="KAK3172225.1"/>
    </source>
</evidence>
<dbReference type="Proteomes" id="UP001281410">
    <property type="component" value="Unassembled WGS sequence"/>
</dbReference>
<comment type="caution">
    <text evidence="2">The sequence shown here is derived from an EMBL/GenBank/DDBJ whole genome shotgun (WGS) entry which is preliminary data.</text>
</comment>
<feature type="region of interest" description="Disordered" evidence="1">
    <location>
        <begin position="1"/>
        <end position="25"/>
    </location>
</feature>
<sequence>MEGKMAEMQSPPVKSEAATVESSNLDISKPSKVIFLADLNVDPPETDADSRPDLTK</sequence>
<gene>
    <name evidence="2" type="ORF">Dsin_032950</name>
</gene>
<proteinExistence type="predicted"/>